<evidence type="ECO:0000313" key="9">
    <source>
        <dbReference type="EMBL" id="GAH90335.1"/>
    </source>
</evidence>
<evidence type="ECO:0000256" key="1">
    <source>
        <dbReference type="ARBA" id="ARBA00004429"/>
    </source>
</evidence>
<keyword evidence="5 7" id="KW-1133">Transmembrane helix</keyword>
<name>X1K9M2_9ZZZZ</name>
<evidence type="ECO:0000256" key="3">
    <source>
        <dbReference type="ARBA" id="ARBA00022519"/>
    </source>
</evidence>
<dbReference type="InterPro" id="IPR004681">
    <property type="entry name" value="TRAP_DctM"/>
</dbReference>
<dbReference type="Pfam" id="PF06808">
    <property type="entry name" value="DctM"/>
    <property type="match status" value="1"/>
</dbReference>
<dbReference type="EMBL" id="BARV01000888">
    <property type="protein sequence ID" value="GAH90335.1"/>
    <property type="molecule type" value="Genomic_DNA"/>
</dbReference>
<feature type="transmembrane region" description="Helical" evidence="7">
    <location>
        <begin position="166"/>
        <end position="196"/>
    </location>
</feature>
<reference evidence="9" key="1">
    <citation type="journal article" date="2014" name="Front. Microbiol.">
        <title>High frequency of phylogenetically diverse reductive dehalogenase-homologous genes in deep subseafloor sedimentary metagenomes.</title>
        <authorList>
            <person name="Kawai M."/>
            <person name="Futagami T."/>
            <person name="Toyoda A."/>
            <person name="Takaki Y."/>
            <person name="Nishi S."/>
            <person name="Hori S."/>
            <person name="Arai W."/>
            <person name="Tsubouchi T."/>
            <person name="Morono Y."/>
            <person name="Uchiyama I."/>
            <person name="Ito T."/>
            <person name="Fujiyama A."/>
            <person name="Inagaki F."/>
            <person name="Takami H."/>
        </authorList>
    </citation>
    <scope>NUCLEOTIDE SEQUENCE</scope>
    <source>
        <strain evidence="9">Expedition CK06-06</strain>
    </source>
</reference>
<keyword evidence="4 7" id="KW-0812">Transmembrane</keyword>
<feature type="transmembrane region" description="Helical" evidence="7">
    <location>
        <begin position="254"/>
        <end position="282"/>
    </location>
</feature>
<keyword evidence="6 7" id="KW-0472">Membrane</keyword>
<dbReference type="InterPro" id="IPR010656">
    <property type="entry name" value="DctM"/>
</dbReference>
<feature type="domain" description="TRAP C4-dicarboxylate transport system permease DctM subunit" evidence="8">
    <location>
        <begin position="3"/>
        <end position="271"/>
    </location>
</feature>
<keyword evidence="2" id="KW-1003">Cell membrane</keyword>
<evidence type="ECO:0000256" key="6">
    <source>
        <dbReference type="ARBA" id="ARBA00023136"/>
    </source>
</evidence>
<comment type="caution">
    <text evidence="9">The sequence shown here is derived from an EMBL/GenBank/DDBJ whole genome shotgun (WGS) entry which is preliminary data.</text>
</comment>
<dbReference type="AlphaFoldDB" id="X1K9M2"/>
<evidence type="ECO:0000256" key="7">
    <source>
        <dbReference type="SAM" id="Phobius"/>
    </source>
</evidence>
<organism evidence="9">
    <name type="scientific">marine sediment metagenome</name>
    <dbReference type="NCBI Taxonomy" id="412755"/>
    <lineage>
        <taxon>unclassified sequences</taxon>
        <taxon>metagenomes</taxon>
        <taxon>ecological metagenomes</taxon>
    </lineage>
</organism>
<evidence type="ECO:0000256" key="4">
    <source>
        <dbReference type="ARBA" id="ARBA00022692"/>
    </source>
</evidence>
<evidence type="ECO:0000256" key="2">
    <source>
        <dbReference type="ARBA" id="ARBA00022475"/>
    </source>
</evidence>
<feature type="transmembrane region" description="Helical" evidence="7">
    <location>
        <begin position="133"/>
        <end position="154"/>
    </location>
</feature>
<dbReference type="PANTHER" id="PTHR33362">
    <property type="entry name" value="SIALIC ACID TRAP TRANSPORTER PERMEASE PROTEIN SIAT-RELATED"/>
    <property type="match status" value="1"/>
</dbReference>
<evidence type="ECO:0000256" key="5">
    <source>
        <dbReference type="ARBA" id="ARBA00022989"/>
    </source>
</evidence>
<evidence type="ECO:0000259" key="8">
    <source>
        <dbReference type="Pfam" id="PF06808"/>
    </source>
</evidence>
<dbReference type="GO" id="GO:0022857">
    <property type="term" value="F:transmembrane transporter activity"/>
    <property type="evidence" value="ECO:0007669"/>
    <property type="project" value="TreeGrafter"/>
</dbReference>
<feature type="transmembrane region" description="Helical" evidence="7">
    <location>
        <begin position="208"/>
        <end position="234"/>
    </location>
</feature>
<feature type="transmembrane region" description="Helical" evidence="7">
    <location>
        <begin position="69"/>
        <end position="88"/>
    </location>
</feature>
<dbReference type="GO" id="GO:0005886">
    <property type="term" value="C:plasma membrane"/>
    <property type="evidence" value="ECO:0007669"/>
    <property type="project" value="UniProtKB-SubCell"/>
</dbReference>
<protein>
    <recommendedName>
        <fullName evidence="8">TRAP C4-dicarboxylate transport system permease DctM subunit domain-containing protein</fullName>
    </recommendedName>
</protein>
<keyword evidence="3" id="KW-0997">Cell inner membrane</keyword>
<feature type="transmembrane region" description="Helical" evidence="7">
    <location>
        <begin position="94"/>
        <end position="112"/>
    </location>
</feature>
<comment type="subcellular location">
    <subcellularLocation>
        <location evidence="1">Cell inner membrane</location>
        <topology evidence="1">Multi-pass membrane protein</topology>
    </subcellularLocation>
</comment>
<dbReference type="PANTHER" id="PTHR33362:SF7">
    <property type="entry name" value="SLL1103 PROTEIN"/>
    <property type="match status" value="1"/>
</dbReference>
<sequence>MLVLYAPMAGVSIARMFMGAILPGLLLSALFIFYIGIRSYINPSMGPPLADEERERFTRRQNFIMGAKSLFPPLFLILAVLGSIFFGIAAPTEAAGVGALGSIVLAVIYGKFNRQNLKEASYNTLKISTMIMFLALGANLFIGTLITAGGGPVITNFTLGLGLGRWGTFALILFIIFMLGMFIDWVGILLIMVPIFNPILSSLGFDPLWVGLIICISLQMSFLTPPFAYSIFYLKGLHIEGVTMMDLYRGVVPFVLLQATGTFLCILFPKIVTFLPSLIWALK</sequence>
<proteinExistence type="predicted"/>
<feature type="transmembrane region" description="Helical" evidence="7">
    <location>
        <begin position="12"/>
        <end position="35"/>
    </location>
</feature>
<gene>
    <name evidence="9" type="ORF">S06H3_02882</name>
</gene>
<accession>X1K9M2</accession>